<comment type="caution">
    <text evidence="3">The sequence shown here is derived from an EMBL/GenBank/DDBJ whole genome shotgun (WGS) entry which is preliminary data.</text>
</comment>
<accession>A0A5J4ND65</accession>
<keyword evidence="2" id="KW-0325">Glycoprotein</keyword>
<name>A0A5J4ND65_9TREM</name>
<dbReference type="AlphaFoldDB" id="A0A5J4ND65"/>
<dbReference type="GO" id="GO:0030431">
    <property type="term" value="P:sleep"/>
    <property type="evidence" value="ECO:0007669"/>
    <property type="project" value="InterPro"/>
</dbReference>
<dbReference type="EMBL" id="QNGE01003914">
    <property type="protein sequence ID" value="KAA3673445.1"/>
    <property type="molecule type" value="Genomic_DNA"/>
</dbReference>
<evidence type="ECO:0008006" key="5">
    <source>
        <dbReference type="Google" id="ProtNLM"/>
    </source>
</evidence>
<evidence type="ECO:0000313" key="3">
    <source>
        <dbReference type="EMBL" id="KAA3673445.1"/>
    </source>
</evidence>
<evidence type="ECO:0000256" key="1">
    <source>
        <dbReference type="ARBA" id="ARBA00022729"/>
    </source>
</evidence>
<proteinExistence type="predicted"/>
<evidence type="ECO:0000256" key="2">
    <source>
        <dbReference type="ARBA" id="ARBA00023180"/>
    </source>
</evidence>
<feature type="non-terminal residue" evidence="3">
    <location>
        <position position="1"/>
    </location>
</feature>
<reference evidence="3 4" key="1">
    <citation type="journal article" date="2019" name="Gigascience">
        <title>Whole-genome sequence of the oriental lung fluke Paragonimus westermani.</title>
        <authorList>
            <person name="Oey H."/>
            <person name="Zakrzewski M."/>
            <person name="Narain K."/>
            <person name="Devi K.R."/>
            <person name="Agatsuma T."/>
            <person name="Nawaratna S."/>
            <person name="Gobert G.N."/>
            <person name="Jones M.K."/>
            <person name="Ragan M.A."/>
            <person name="McManus D.P."/>
            <person name="Krause L."/>
        </authorList>
    </citation>
    <scope>NUCLEOTIDE SEQUENCE [LARGE SCALE GENOMIC DNA]</scope>
    <source>
        <strain evidence="3 4">IND2009</strain>
    </source>
</reference>
<protein>
    <recommendedName>
        <fullName evidence="5">Protein quiver</fullName>
    </recommendedName>
</protein>
<organism evidence="3 4">
    <name type="scientific">Paragonimus westermani</name>
    <dbReference type="NCBI Taxonomy" id="34504"/>
    <lineage>
        <taxon>Eukaryota</taxon>
        <taxon>Metazoa</taxon>
        <taxon>Spiralia</taxon>
        <taxon>Lophotrochozoa</taxon>
        <taxon>Platyhelminthes</taxon>
        <taxon>Trematoda</taxon>
        <taxon>Digenea</taxon>
        <taxon>Plagiorchiida</taxon>
        <taxon>Troglotremata</taxon>
        <taxon>Troglotrematidae</taxon>
        <taxon>Paragonimus</taxon>
    </lineage>
</organism>
<sequence>LEFWAEYCQFGSGVIRIVMGFYAEKCFLCIVLLLASTVSSARPLTPYQRSFTPVRNISCSQCHMEMKKLDESTTYVEHEMTMRQCLDEPAKFFKPCFPLPLFSTNYSPLDGNVAPRGCAKIVTYMMQPVAKGLMREVSTVRRFCASEGAEPEEIRCEYMIATGGHSELCICGHDNCNQADALQRTHIGLMVTTLLYTMIYAY</sequence>
<dbReference type="Proteomes" id="UP000324629">
    <property type="component" value="Unassembled WGS sequence"/>
</dbReference>
<dbReference type="GO" id="GO:0032222">
    <property type="term" value="P:regulation of synaptic transmission, cholinergic"/>
    <property type="evidence" value="ECO:0007669"/>
    <property type="project" value="InterPro"/>
</dbReference>
<keyword evidence="4" id="KW-1185">Reference proteome</keyword>
<dbReference type="InterPro" id="IPR031424">
    <property type="entry name" value="QVR-like"/>
</dbReference>
<keyword evidence="1" id="KW-0732">Signal</keyword>
<gene>
    <name evidence="3" type="ORF">DEA37_0014696</name>
</gene>
<evidence type="ECO:0000313" key="4">
    <source>
        <dbReference type="Proteomes" id="UP000324629"/>
    </source>
</evidence>
<dbReference type="Pfam" id="PF17064">
    <property type="entry name" value="QVR"/>
    <property type="match status" value="1"/>
</dbReference>